<keyword evidence="2" id="KW-1185">Reference proteome</keyword>
<dbReference type="InterPro" id="IPR026906">
    <property type="entry name" value="LRR_5"/>
</dbReference>
<proteinExistence type="predicted"/>
<reference evidence="1 2" key="1">
    <citation type="journal article" date="2015" name="Genome Announc.">
        <title>Expanding the biotechnology potential of lactobacilli through comparative genomics of 213 strains and associated genera.</title>
        <authorList>
            <person name="Sun Z."/>
            <person name="Harris H.M."/>
            <person name="McCann A."/>
            <person name="Guo C."/>
            <person name="Argimon S."/>
            <person name="Zhang W."/>
            <person name="Yang X."/>
            <person name="Jeffery I.B."/>
            <person name="Cooney J.C."/>
            <person name="Kagawa T.F."/>
            <person name="Liu W."/>
            <person name="Song Y."/>
            <person name="Salvetti E."/>
            <person name="Wrobel A."/>
            <person name="Rasinkangas P."/>
            <person name="Parkhill J."/>
            <person name="Rea M.C."/>
            <person name="O'Sullivan O."/>
            <person name="Ritari J."/>
            <person name="Douillard F.P."/>
            <person name="Paul Ross R."/>
            <person name="Yang R."/>
            <person name="Briner A.E."/>
            <person name="Felis G.E."/>
            <person name="de Vos W.M."/>
            <person name="Barrangou R."/>
            <person name="Klaenhammer T.R."/>
            <person name="Caufield P.W."/>
            <person name="Cui Y."/>
            <person name="Zhang H."/>
            <person name="O'Toole P.W."/>
        </authorList>
    </citation>
    <scope>NUCLEOTIDE SEQUENCE [LARGE SCALE GENOMIC DNA]</scope>
    <source>
        <strain evidence="1 2">DSM 22408</strain>
    </source>
</reference>
<sequence length="439" mass="49681">MVVMFLPLIVAYIYLKTNHDNHRLYIDMELSGKPDGRVFKKLKKPLFRSSEIMVINETGRFYNLYAPEISILPQNDHQIAPKVSARIAHLALDLKTNWYPNMKLSRIHQGMESDEGVIEYTFLNDIDVVVESNVIIQGDLRCQKSITIQDNVTICGNVYAYGKVDIGKNVVILGNVLTRDDLVIGEGTVIGQKYQIVSVISREDLYFKGNNYVYGYVHCQMGFIGDALDKVQLVSFSEQKLPHITKLILNNLEEYEALEPAIYAHEPYLKEVILPNGLTKIEKRMFFGAKSLEKVVLPPTLTKIEEYAFGDCYHLESELDLSHTEIVTIENNAFKSCNSLIKVKFPTSLKEVGRAAFNDCQHLAELDFGSQSQLEIIAEHSFKQCFALKEVYIPDQVTEVGMSAFYNCPNLVKVSVPKICETQPGIQELIANGVVVELR</sequence>
<dbReference type="STRING" id="1122146.IV53_GL001215"/>
<gene>
    <name evidence="1" type="ORF">IV53_GL001215</name>
</gene>
<dbReference type="EMBL" id="JQBZ01000011">
    <property type="protein sequence ID" value="KRN89538.1"/>
    <property type="molecule type" value="Genomic_DNA"/>
</dbReference>
<name>A0A0R2KJI0_9LACO</name>
<evidence type="ECO:0000313" key="1">
    <source>
        <dbReference type="EMBL" id="KRN89538.1"/>
    </source>
</evidence>
<dbReference type="PANTHER" id="PTHR45661:SF3">
    <property type="entry name" value="IG-LIKE DOMAIN-CONTAINING PROTEIN"/>
    <property type="match status" value="1"/>
</dbReference>
<dbReference type="PANTHER" id="PTHR45661">
    <property type="entry name" value="SURFACE ANTIGEN"/>
    <property type="match status" value="1"/>
</dbReference>
<dbReference type="SUPFAM" id="SSF52058">
    <property type="entry name" value="L domain-like"/>
    <property type="match status" value="1"/>
</dbReference>
<dbReference type="SUPFAM" id="SSF51161">
    <property type="entry name" value="Trimeric LpxA-like enzymes"/>
    <property type="match status" value="1"/>
</dbReference>
<dbReference type="InterPro" id="IPR053139">
    <property type="entry name" value="Surface_bspA-like"/>
</dbReference>
<dbReference type="Gene3D" id="2.160.10.10">
    <property type="entry name" value="Hexapeptide repeat proteins"/>
    <property type="match status" value="1"/>
</dbReference>
<dbReference type="Proteomes" id="UP000051500">
    <property type="component" value="Unassembled WGS sequence"/>
</dbReference>
<dbReference type="InterPro" id="IPR011004">
    <property type="entry name" value="Trimer_LpxA-like_sf"/>
</dbReference>
<dbReference type="Pfam" id="PF13306">
    <property type="entry name" value="LRR_5"/>
    <property type="match status" value="1"/>
</dbReference>
<comment type="caution">
    <text evidence="1">The sequence shown here is derived from an EMBL/GenBank/DDBJ whole genome shotgun (WGS) entry which is preliminary data.</text>
</comment>
<accession>A0A0R2KJI0</accession>
<protein>
    <submittedName>
        <fullName evidence="1">Uncharacterized protein</fullName>
    </submittedName>
</protein>
<dbReference type="PATRIC" id="fig|1122146.4.peg.1252"/>
<dbReference type="AlphaFoldDB" id="A0A0R2KJI0"/>
<organism evidence="1 2">
    <name type="scientific">Ligilactobacillus ceti DSM 22408</name>
    <dbReference type="NCBI Taxonomy" id="1122146"/>
    <lineage>
        <taxon>Bacteria</taxon>
        <taxon>Bacillati</taxon>
        <taxon>Bacillota</taxon>
        <taxon>Bacilli</taxon>
        <taxon>Lactobacillales</taxon>
        <taxon>Lactobacillaceae</taxon>
        <taxon>Ligilactobacillus</taxon>
    </lineage>
</organism>
<dbReference type="Gene3D" id="3.80.10.10">
    <property type="entry name" value="Ribonuclease Inhibitor"/>
    <property type="match status" value="2"/>
</dbReference>
<evidence type="ECO:0000313" key="2">
    <source>
        <dbReference type="Proteomes" id="UP000051500"/>
    </source>
</evidence>
<dbReference type="eggNOG" id="COG5185">
    <property type="taxonomic scope" value="Bacteria"/>
</dbReference>
<dbReference type="InterPro" id="IPR032675">
    <property type="entry name" value="LRR_dom_sf"/>
</dbReference>